<dbReference type="PANTHER" id="PTHR12542:SF7">
    <property type="entry name" value="EXOCYST SUBUNIT EXO70 FAMILY PROTEIN"/>
    <property type="match status" value="1"/>
</dbReference>
<keyword evidence="2 3" id="KW-0813">Transport</keyword>
<sequence>MEGSDCTDAPPPPSAAEELDAAEKLILRWDPERSQPAKGMLFDGPGRAEAVLYLRAVGVIRRPGTIQIAMVRLEDEFRHILVSRANPMDTIVDLNSLSLPRYRSGELKPHLPESVGEDDSLGLLTSEGSNIREIDIFPTDAIQDLRSIADRMISAGYTGECFHVFSTVRKSAMELCLLNLNIERLSIGDVQRLDWQALESKIRRWIRAARVCVRIIFPSERRLCDLIFDTLARDDSPFVETVKTAAVQLLSFVDAISIIRRSPEKLFKFLDLHDALAELLPDFAIIFQSSALESINTQVSDIIARLAEAVRGILLQFENAILRDRSKIPVPGGAIHPLTRYVMNYTNLISDYRKTLLQLILSNPPATHPLFEVDFPEPSKQYSPLPSHLIRILFLLQFSIENTAQLYKDPALSHLFLMNNLHFIVQKVKASPVLQEMIGDDYLKKLTAKYRQLATSYERSTWMKILNFLRDEGLHVGGSFSTSSVSKSTLRDRFKSFNGGFEEVHRAQATWLVPDPRLREELRISISAILLPAYRSFLGRFRQHIESGRHSEMYIKYSVEDLEMALSDFFEGCSPPSLGSRKSHCS</sequence>
<comment type="similarity">
    <text evidence="1 3">Belongs to the EXO70 family.</text>
</comment>
<organism evidence="5 6">
    <name type="scientific">Platanthera guangdongensis</name>
    <dbReference type="NCBI Taxonomy" id="2320717"/>
    <lineage>
        <taxon>Eukaryota</taxon>
        <taxon>Viridiplantae</taxon>
        <taxon>Streptophyta</taxon>
        <taxon>Embryophyta</taxon>
        <taxon>Tracheophyta</taxon>
        <taxon>Spermatophyta</taxon>
        <taxon>Magnoliopsida</taxon>
        <taxon>Liliopsida</taxon>
        <taxon>Asparagales</taxon>
        <taxon>Orchidaceae</taxon>
        <taxon>Orchidoideae</taxon>
        <taxon>Orchideae</taxon>
        <taxon>Orchidinae</taxon>
        <taxon>Platanthera</taxon>
    </lineage>
</organism>
<evidence type="ECO:0000256" key="1">
    <source>
        <dbReference type="ARBA" id="ARBA00006756"/>
    </source>
</evidence>
<dbReference type="SUPFAM" id="SSF74788">
    <property type="entry name" value="Cullin repeat-like"/>
    <property type="match status" value="1"/>
</dbReference>
<dbReference type="Pfam" id="PF03081">
    <property type="entry name" value="Exo70_C"/>
    <property type="match status" value="1"/>
</dbReference>
<proteinExistence type="inferred from homology"/>
<evidence type="ECO:0000256" key="3">
    <source>
        <dbReference type="RuleBase" id="RU365026"/>
    </source>
</evidence>
<dbReference type="Gene3D" id="1.20.1280.170">
    <property type="entry name" value="Exocyst complex component Exo70"/>
    <property type="match status" value="1"/>
</dbReference>
<gene>
    <name evidence="5" type="ORF">KSP40_PGU008792</name>
</gene>
<evidence type="ECO:0000313" key="5">
    <source>
        <dbReference type="EMBL" id="KAK8970800.1"/>
    </source>
</evidence>
<evidence type="ECO:0000313" key="6">
    <source>
        <dbReference type="Proteomes" id="UP001412067"/>
    </source>
</evidence>
<comment type="caution">
    <text evidence="5">The sequence shown here is derived from an EMBL/GenBank/DDBJ whole genome shotgun (WGS) entry which is preliminary data.</text>
</comment>
<keyword evidence="6" id="KW-1185">Reference proteome</keyword>
<reference evidence="5 6" key="1">
    <citation type="journal article" date="2022" name="Nat. Plants">
        <title>Genomes of leafy and leafless Platanthera orchids illuminate the evolution of mycoheterotrophy.</title>
        <authorList>
            <person name="Li M.H."/>
            <person name="Liu K.W."/>
            <person name="Li Z."/>
            <person name="Lu H.C."/>
            <person name="Ye Q.L."/>
            <person name="Zhang D."/>
            <person name="Wang J.Y."/>
            <person name="Li Y.F."/>
            <person name="Zhong Z.M."/>
            <person name="Liu X."/>
            <person name="Yu X."/>
            <person name="Liu D.K."/>
            <person name="Tu X.D."/>
            <person name="Liu B."/>
            <person name="Hao Y."/>
            <person name="Liao X.Y."/>
            <person name="Jiang Y.T."/>
            <person name="Sun W.H."/>
            <person name="Chen J."/>
            <person name="Chen Y.Q."/>
            <person name="Ai Y."/>
            <person name="Zhai J.W."/>
            <person name="Wu S.S."/>
            <person name="Zhou Z."/>
            <person name="Hsiao Y.Y."/>
            <person name="Wu W.L."/>
            <person name="Chen Y.Y."/>
            <person name="Lin Y.F."/>
            <person name="Hsu J.L."/>
            <person name="Li C.Y."/>
            <person name="Wang Z.W."/>
            <person name="Zhao X."/>
            <person name="Zhong W.Y."/>
            <person name="Ma X.K."/>
            <person name="Ma L."/>
            <person name="Huang J."/>
            <person name="Chen G.Z."/>
            <person name="Huang M.Z."/>
            <person name="Huang L."/>
            <person name="Peng D.H."/>
            <person name="Luo Y.B."/>
            <person name="Zou S.Q."/>
            <person name="Chen S.P."/>
            <person name="Lan S."/>
            <person name="Tsai W.C."/>
            <person name="Van de Peer Y."/>
            <person name="Liu Z.J."/>
        </authorList>
    </citation>
    <scope>NUCLEOTIDE SEQUENCE [LARGE SCALE GENOMIC DNA]</scope>
    <source>
        <strain evidence="5">Lor288</strain>
    </source>
</reference>
<comment type="function">
    <text evidence="3">Component of the exocyst complex.</text>
</comment>
<dbReference type="InterPro" id="IPR004140">
    <property type="entry name" value="Exo70"/>
</dbReference>
<keyword evidence="3" id="KW-0268">Exocytosis</keyword>
<dbReference type="InterPro" id="IPR046364">
    <property type="entry name" value="Exo70_C"/>
</dbReference>
<accession>A0ABR2N3U8</accession>
<dbReference type="InterPro" id="IPR016159">
    <property type="entry name" value="Cullin_repeat-like_dom_sf"/>
</dbReference>
<evidence type="ECO:0000259" key="4">
    <source>
        <dbReference type="Pfam" id="PF03081"/>
    </source>
</evidence>
<dbReference type="PANTHER" id="PTHR12542">
    <property type="entry name" value="EXOCYST COMPLEX PROTEIN EXO70"/>
    <property type="match status" value="1"/>
</dbReference>
<feature type="domain" description="Exocyst complex subunit Exo70 C-terminal" evidence="4">
    <location>
        <begin position="204"/>
        <end position="568"/>
    </location>
</feature>
<name>A0ABR2N3U8_9ASPA</name>
<dbReference type="Proteomes" id="UP001412067">
    <property type="component" value="Unassembled WGS sequence"/>
</dbReference>
<dbReference type="EMBL" id="JBBWWR010000001">
    <property type="protein sequence ID" value="KAK8970800.1"/>
    <property type="molecule type" value="Genomic_DNA"/>
</dbReference>
<protein>
    <recommendedName>
        <fullName evidence="3">Exocyst subunit Exo70 family protein</fullName>
    </recommendedName>
</protein>
<evidence type="ECO:0000256" key="2">
    <source>
        <dbReference type="ARBA" id="ARBA00022448"/>
    </source>
</evidence>
<keyword evidence="3" id="KW-0653">Protein transport</keyword>